<dbReference type="AlphaFoldDB" id="A0A0M0LJJ0"/>
<dbReference type="InterPro" id="IPR002850">
    <property type="entry name" value="PIN_toxin-like"/>
</dbReference>
<dbReference type="PANTHER" id="PTHR34610:SF3">
    <property type="entry name" value="SSL7007 PROTEIN"/>
    <property type="match status" value="1"/>
</dbReference>
<dbReference type="PANTHER" id="PTHR34610">
    <property type="entry name" value="SSL7007 PROTEIN"/>
    <property type="match status" value="1"/>
</dbReference>
<dbReference type="CDD" id="cd09854">
    <property type="entry name" value="PIN_VapC-like"/>
    <property type="match status" value="1"/>
</dbReference>
<dbReference type="InterPro" id="IPR029060">
    <property type="entry name" value="PIN-like_dom_sf"/>
</dbReference>
<protein>
    <recommendedName>
        <fullName evidence="1">PIN domain-containing protein</fullName>
    </recommendedName>
</protein>
<dbReference type="PATRIC" id="fig|284581.3.peg.1068"/>
<comment type="caution">
    <text evidence="2">The sequence shown here is derived from an EMBL/GenBank/DDBJ whole genome shotgun (WGS) entry which is preliminary data.</text>
</comment>
<dbReference type="SUPFAM" id="SSF88723">
    <property type="entry name" value="PIN domain-like"/>
    <property type="match status" value="1"/>
</dbReference>
<sequence length="156" mass="17445">MVNKIVIDTCVFVEAIFGDEGNPSAVLMENLETLGVRLAFSQDTIGELLYILKRECNGCGMDATEIVETLTDVVILFQKGRSVNTLRLKRDKKRKKIADPNDQMFVDTAFESEATHLITLDKKSGILKLDSVPFECCTPSGYFALKEKEDSEKSEE</sequence>
<dbReference type="NCBIfam" id="TIGR00305">
    <property type="entry name" value="putative toxin-antitoxin system toxin component, PIN family"/>
    <property type="match status" value="1"/>
</dbReference>
<evidence type="ECO:0000313" key="3">
    <source>
        <dbReference type="Proteomes" id="UP000037558"/>
    </source>
</evidence>
<evidence type="ECO:0000313" key="2">
    <source>
        <dbReference type="EMBL" id="KOO50873.1"/>
    </source>
</evidence>
<dbReference type="InterPro" id="IPR002716">
    <property type="entry name" value="PIN_dom"/>
</dbReference>
<dbReference type="OrthoDB" id="2941992at2"/>
<reference evidence="3" key="1">
    <citation type="submission" date="2015-08" db="EMBL/GenBank/DDBJ databases">
        <title>Fjat-14210 dsm16467.</title>
        <authorList>
            <person name="Liu B."/>
            <person name="Wang J."/>
            <person name="Zhu Y."/>
            <person name="Liu G."/>
            <person name="Chen Q."/>
            <person name="Chen Z."/>
            <person name="Lan J."/>
            <person name="Che J."/>
            <person name="Ge C."/>
            <person name="Shi H."/>
            <person name="Pan Z."/>
            <person name="Liu X."/>
        </authorList>
    </citation>
    <scope>NUCLEOTIDE SEQUENCE [LARGE SCALE GENOMIC DNA]</scope>
    <source>
        <strain evidence="3">DSM 16467</strain>
    </source>
</reference>
<dbReference type="RefSeq" id="WP_053400047.1">
    <property type="nucleotide sequence ID" value="NZ_LILC01000002.1"/>
</dbReference>
<organism evidence="2 3">
    <name type="scientific">Priestia koreensis</name>
    <dbReference type="NCBI Taxonomy" id="284581"/>
    <lineage>
        <taxon>Bacteria</taxon>
        <taxon>Bacillati</taxon>
        <taxon>Bacillota</taxon>
        <taxon>Bacilli</taxon>
        <taxon>Bacillales</taxon>
        <taxon>Bacillaceae</taxon>
        <taxon>Priestia</taxon>
    </lineage>
</organism>
<dbReference type="Gene3D" id="3.40.50.1010">
    <property type="entry name" value="5'-nuclease"/>
    <property type="match status" value="1"/>
</dbReference>
<evidence type="ECO:0000259" key="1">
    <source>
        <dbReference type="Pfam" id="PF13470"/>
    </source>
</evidence>
<keyword evidence="3" id="KW-1185">Reference proteome</keyword>
<gene>
    <name evidence="2" type="ORF">AMD01_03840</name>
</gene>
<name>A0A0M0LJJ0_9BACI</name>
<proteinExistence type="predicted"/>
<dbReference type="EMBL" id="LILC01000002">
    <property type="protein sequence ID" value="KOO50873.1"/>
    <property type="molecule type" value="Genomic_DNA"/>
</dbReference>
<dbReference type="Proteomes" id="UP000037558">
    <property type="component" value="Unassembled WGS sequence"/>
</dbReference>
<feature type="domain" description="PIN" evidence="1">
    <location>
        <begin position="4"/>
        <end position="123"/>
    </location>
</feature>
<accession>A0A0M0LJJ0</accession>
<dbReference type="Pfam" id="PF13470">
    <property type="entry name" value="PIN_3"/>
    <property type="match status" value="1"/>
</dbReference>